<comment type="caution">
    <text evidence="1">The sequence shown here is derived from an EMBL/GenBank/DDBJ whole genome shotgun (WGS) entry which is preliminary data.</text>
</comment>
<keyword evidence="2" id="KW-1185">Reference proteome</keyword>
<evidence type="ECO:0000313" key="2">
    <source>
        <dbReference type="Proteomes" id="UP000247781"/>
    </source>
</evidence>
<reference evidence="1 2" key="2">
    <citation type="submission" date="2018-06" db="EMBL/GenBank/DDBJ databases">
        <title>Sequencing of bacterial isolates from soil warming experiment in Harvard Forest, Massachusetts, USA.</title>
        <authorList>
            <person name="Deangelis K.PhD."/>
        </authorList>
    </citation>
    <scope>NUCLEOTIDE SEQUENCE [LARGE SCALE GENOMIC DNA]</scope>
    <source>
        <strain evidence="1 2">GAS496</strain>
    </source>
</reference>
<reference evidence="2" key="1">
    <citation type="submission" date="2018-05" db="EMBL/GenBank/DDBJ databases">
        <authorList>
            <person name="Deangelis K."/>
            <person name="Huntemann M."/>
            <person name="Clum A."/>
            <person name="Pillay M."/>
            <person name="Palaniappan K."/>
            <person name="Varghese N."/>
            <person name="Mikhailova N."/>
            <person name="Stamatis D."/>
            <person name="Reddy T."/>
            <person name="Daum C."/>
            <person name="Shapiro N."/>
            <person name="Ivanova N."/>
            <person name="Kyrpides N."/>
            <person name="Woyke T."/>
        </authorList>
    </citation>
    <scope>NUCLEOTIDE SEQUENCE [LARGE SCALE GENOMIC DNA]</scope>
    <source>
        <strain evidence="2">GAS496</strain>
    </source>
</reference>
<name>A0A318HAY2_9MYCO</name>
<accession>A0A318HAY2</accession>
<dbReference type="OrthoDB" id="4763847at2"/>
<dbReference type="RefSeq" id="WP_110318460.1">
    <property type="nucleotide sequence ID" value="NZ_QJJU01000018.1"/>
</dbReference>
<dbReference type="GO" id="GO:0009306">
    <property type="term" value="P:protein secretion"/>
    <property type="evidence" value="ECO:0007669"/>
    <property type="project" value="InterPro"/>
</dbReference>
<protein>
    <submittedName>
        <fullName evidence="1">Excreted virulence factor EspC (Type VII ESX diderm)</fullName>
    </submittedName>
</protein>
<dbReference type="Gene3D" id="1.10.287.1060">
    <property type="entry name" value="ESAT-6-like"/>
    <property type="match status" value="1"/>
</dbReference>
<organism evidence="1 2">
    <name type="scientific">Mycolicibacterium moriokaense</name>
    <dbReference type="NCBI Taxonomy" id="39691"/>
    <lineage>
        <taxon>Bacteria</taxon>
        <taxon>Bacillati</taxon>
        <taxon>Actinomycetota</taxon>
        <taxon>Actinomycetes</taxon>
        <taxon>Mycobacteriales</taxon>
        <taxon>Mycobacteriaceae</taxon>
        <taxon>Mycolicibacterium</taxon>
    </lineage>
</organism>
<sequence length="101" mass="10411">MGQPDVARVDVAAMHAVASQYEAAADIVDASVRTHLTGLVFDGATAGRTHAARGDALRTAVDHVVDQLRQWSKAAAEIAAALRASADRYAEADANAAGRVG</sequence>
<dbReference type="AlphaFoldDB" id="A0A318HAY2"/>
<gene>
    <name evidence="1" type="ORF">C8E89_11845</name>
</gene>
<dbReference type="Pfam" id="PF10824">
    <property type="entry name" value="T7SS_ESX_EspC"/>
    <property type="match status" value="1"/>
</dbReference>
<evidence type="ECO:0000313" key="1">
    <source>
        <dbReference type="EMBL" id="PXX05341.1"/>
    </source>
</evidence>
<dbReference type="Proteomes" id="UP000247781">
    <property type="component" value="Unassembled WGS sequence"/>
</dbReference>
<dbReference type="InterPro" id="IPR022536">
    <property type="entry name" value="EspC"/>
</dbReference>
<dbReference type="EMBL" id="QJJU01000018">
    <property type="protein sequence ID" value="PXX05341.1"/>
    <property type="molecule type" value="Genomic_DNA"/>
</dbReference>
<proteinExistence type="predicted"/>